<sequence>MVRRLFQDDPELAAKRAAIREGIASADAGRLVPHEEVRRWLLSWGTGKRLPKPECKQAGSR</sequence>
<dbReference type="AlphaFoldDB" id="A0A211ZFC3"/>
<reference evidence="2" key="1">
    <citation type="submission" date="2017-05" db="EMBL/GenBank/DDBJ databases">
        <authorList>
            <person name="Macchi M."/>
            <person name="Festa S."/>
            <person name="Coppotelli B.M."/>
            <person name="Morelli I.S."/>
        </authorList>
    </citation>
    <scope>NUCLEOTIDE SEQUENCE [LARGE SCALE GENOMIC DNA]</scope>
    <source>
        <strain evidence="2">I</strain>
    </source>
</reference>
<proteinExistence type="predicted"/>
<keyword evidence="2" id="KW-1185">Reference proteome</keyword>
<evidence type="ECO:0000313" key="1">
    <source>
        <dbReference type="EMBL" id="OWJ63988.1"/>
    </source>
</evidence>
<dbReference type="EMBL" id="NHON01000072">
    <property type="protein sequence ID" value="OWJ63988.1"/>
    <property type="molecule type" value="Genomic_DNA"/>
</dbReference>
<evidence type="ECO:0000313" key="2">
    <source>
        <dbReference type="Proteomes" id="UP000196655"/>
    </source>
</evidence>
<organism evidence="1 2">
    <name type="scientific">Inquilinus limosus</name>
    <dbReference type="NCBI Taxonomy" id="171674"/>
    <lineage>
        <taxon>Bacteria</taxon>
        <taxon>Pseudomonadati</taxon>
        <taxon>Pseudomonadota</taxon>
        <taxon>Alphaproteobacteria</taxon>
        <taxon>Rhodospirillales</taxon>
        <taxon>Rhodospirillaceae</taxon>
        <taxon>Inquilinus</taxon>
    </lineage>
</organism>
<accession>A0A211ZFC3</accession>
<protein>
    <submittedName>
        <fullName evidence="1">CopG family transcriptional regulator</fullName>
    </submittedName>
</protein>
<comment type="caution">
    <text evidence="1">The sequence shown here is derived from an EMBL/GenBank/DDBJ whole genome shotgun (WGS) entry which is preliminary data.</text>
</comment>
<dbReference type="OrthoDB" id="7191563at2"/>
<gene>
    <name evidence="1" type="ORF">BWR60_27000</name>
</gene>
<dbReference type="Proteomes" id="UP000196655">
    <property type="component" value="Unassembled WGS sequence"/>
</dbReference>
<name>A0A211ZFC3_9PROT</name>